<proteinExistence type="predicted"/>
<dbReference type="EMBL" id="FO117613">
    <property type="protein sequence ID" value="CCG00621.1"/>
    <property type="molecule type" value="Genomic_DNA"/>
</dbReference>
<dbReference type="AlphaFoldDB" id="H6RHW0"/>
<organism evidence="1">
    <name type="scientific">uncultured Flavobacteriia bacterium</name>
    <dbReference type="NCBI Taxonomy" id="212695"/>
    <lineage>
        <taxon>Bacteria</taxon>
        <taxon>Pseudomonadati</taxon>
        <taxon>Bacteroidota</taxon>
        <taxon>Flavobacteriia</taxon>
        <taxon>environmental samples</taxon>
    </lineage>
</organism>
<dbReference type="PROSITE" id="PS51257">
    <property type="entry name" value="PROKAR_LIPOPROTEIN"/>
    <property type="match status" value="1"/>
</dbReference>
<dbReference type="PANTHER" id="PTHR42754">
    <property type="entry name" value="ENDOGLUCANASE"/>
    <property type="match status" value="1"/>
</dbReference>
<name>H6RHW0_9BACT</name>
<reference evidence="1" key="2">
    <citation type="submission" date="2012-02" db="EMBL/GenBank/DDBJ databases">
        <authorList>
            <person name="Genoscope - CEA"/>
        </authorList>
    </citation>
    <scope>NUCLEOTIDE SEQUENCE</scope>
</reference>
<accession>H6RHW0</accession>
<dbReference type="PANTHER" id="PTHR42754:SF1">
    <property type="entry name" value="LIPOPROTEIN"/>
    <property type="match status" value="1"/>
</dbReference>
<reference evidence="1" key="1">
    <citation type="journal article" date="2012" name="Environ. Microbiol.">
        <title>Genomic content of uncultured Bacteroidetes from contrasting oceanic provinces in the North Atlantic Ocean.</title>
        <authorList>
            <person name="Gomez-Pereira P.R."/>
            <person name="Schuler M."/>
            <person name="Fuchs B.M."/>
            <person name="Bennke C."/>
            <person name="Teeling H."/>
            <person name="Waldmann J."/>
            <person name="Richter M."/>
            <person name="Barbe V."/>
            <person name="Bataille E."/>
            <person name="Glockner F.O."/>
            <person name="Amann R."/>
        </authorList>
    </citation>
    <scope>NUCLEOTIDE SEQUENCE</scope>
</reference>
<protein>
    <submittedName>
        <fullName evidence="1">Quinonprotein alcohol dehydrogenase-like family protein</fullName>
    </submittedName>
</protein>
<sequence>MFFLKKRVNYLIVIFVFTSSLYSCKSDDDGVALPIEVNFQEELVWVKTYGGSNEDDAIDIVEANDGGYVVLGFTNSNDGDITEKTTTDQDYWLLKLNQDGEKLWDKTYGGSGDDQATGISKTNDGGYIISGFTASSDGDVSENAGFHDYWIVKVNSTGDIQWEKSFGFIGQDQAYQVIQTFDGGYFATGFLDVGLSEGEGNDLYDTPSNTRGTLHSLGDYWGIKMDANGNKIWRRYFGGSHVDQSKDVLQTDDGGFLLAGISESSDFDITNAHGANDFWVIKISADGNKVWENSYGGAETDRVFSLVKATDGNYILSGESRSINGDVSNSKGGGDIWLVKFNASNGAIIWEKSYGGTEFDTSRGITKLENDYYAIAGSARSSDIDVAANYGANDAWLILIDENGNLEFEKNVGGSDIDFANQVIGTNKNEIIVVGSSFSNDGDILINNGNKDALIFKMK</sequence>
<evidence type="ECO:0000313" key="1">
    <source>
        <dbReference type="EMBL" id="CCG00621.1"/>
    </source>
</evidence>
<gene>
    <name evidence="1" type="ORF">VIS_S3DIC30022</name>
</gene>